<comment type="caution">
    <text evidence="3">The sequence shown here is derived from an EMBL/GenBank/DDBJ whole genome shotgun (WGS) entry which is preliminary data.</text>
</comment>
<accession>A0A563EYT6</accession>
<gene>
    <name evidence="3" type="ORF">FKR81_07035</name>
</gene>
<feature type="compositionally biased region" description="Low complexity" evidence="1">
    <location>
        <begin position="42"/>
        <end position="67"/>
    </location>
</feature>
<feature type="region of interest" description="Disordered" evidence="1">
    <location>
        <begin position="41"/>
        <end position="69"/>
    </location>
</feature>
<organism evidence="3 4">
    <name type="scientific">Lentzea tibetensis</name>
    <dbReference type="NCBI Taxonomy" id="2591470"/>
    <lineage>
        <taxon>Bacteria</taxon>
        <taxon>Bacillati</taxon>
        <taxon>Actinomycetota</taxon>
        <taxon>Actinomycetes</taxon>
        <taxon>Pseudonocardiales</taxon>
        <taxon>Pseudonocardiaceae</taxon>
        <taxon>Lentzea</taxon>
    </lineage>
</organism>
<dbReference type="RefSeq" id="WP_146350120.1">
    <property type="nucleotide sequence ID" value="NZ_VOBR01000004.1"/>
</dbReference>
<evidence type="ECO:0000256" key="2">
    <source>
        <dbReference type="SAM" id="Phobius"/>
    </source>
</evidence>
<feature type="transmembrane region" description="Helical" evidence="2">
    <location>
        <begin position="12"/>
        <end position="33"/>
    </location>
</feature>
<evidence type="ECO:0000256" key="1">
    <source>
        <dbReference type="SAM" id="MobiDB-lite"/>
    </source>
</evidence>
<keyword evidence="2" id="KW-0812">Transmembrane</keyword>
<evidence type="ECO:0000313" key="3">
    <source>
        <dbReference type="EMBL" id="TWP52866.1"/>
    </source>
</evidence>
<proteinExistence type="predicted"/>
<dbReference type="EMBL" id="VOBR01000004">
    <property type="protein sequence ID" value="TWP52866.1"/>
    <property type="molecule type" value="Genomic_DNA"/>
</dbReference>
<sequence length="212" mass="22154">MAAKEETKKDRSWVGPIVGAVIAGIFAIVVAVINLAGTSKNQSQAGTTTTTTQASASTTASSAGSAGKKVVSGKQLTLPSPGQGCMGKAEIDFDTMKVAPNVPEIHRETADLSYQSCTGIMVVEGGMAQLDTPPSSAEDCAQASETNPLRNPITHELIRNEMPLVKGKHLCLKTKLGKIVHLAIDEVTPVAPDGSSLPPLKDYAFTVDVWEP</sequence>
<dbReference type="Proteomes" id="UP000316639">
    <property type="component" value="Unassembled WGS sequence"/>
</dbReference>
<name>A0A563EYT6_9PSEU</name>
<keyword evidence="2" id="KW-1133">Transmembrane helix</keyword>
<reference evidence="3 4" key="1">
    <citation type="submission" date="2019-07" db="EMBL/GenBank/DDBJ databases">
        <title>Lentzea xizangensis sp. nov., isolated from Qinghai-Tibetan Plateau Soils.</title>
        <authorList>
            <person name="Huang J."/>
        </authorList>
    </citation>
    <scope>NUCLEOTIDE SEQUENCE [LARGE SCALE GENOMIC DNA]</scope>
    <source>
        <strain evidence="3 4">FXJ1.1311</strain>
    </source>
</reference>
<keyword evidence="2" id="KW-0472">Membrane</keyword>
<keyword evidence="4" id="KW-1185">Reference proteome</keyword>
<evidence type="ECO:0000313" key="4">
    <source>
        <dbReference type="Proteomes" id="UP000316639"/>
    </source>
</evidence>
<protein>
    <submittedName>
        <fullName evidence="3">Uncharacterized protein</fullName>
    </submittedName>
</protein>
<dbReference type="AlphaFoldDB" id="A0A563EYT6"/>